<evidence type="ECO:0000313" key="1">
    <source>
        <dbReference type="EMBL" id="KIL99558.1"/>
    </source>
</evidence>
<dbReference type="AlphaFoldDB" id="A0A0C2YWQ4"/>
<dbReference type="RefSeq" id="WP_009868334.1">
    <property type="nucleotide sequence ID" value="NZ_JXSL01000023.1"/>
</dbReference>
<sequence>MNTNRPATLARFLSHFADVEIALAVEINKFNTRNKVAPVATQFTKFKGQNLDPMAALMAAYKFDKGAVGSALAEHMADVARNDPSEDYVDLLAELLRGITADMPCGMLVPLIGVMNSILSERVAAGEAA</sequence>
<dbReference type="STRING" id="272627.CCC_04074"/>
<name>A0A0C2YWQ4_PARME</name>
<comment type="caution">
    <text evidence="1">The sequence shown here is derived from an EMBL/GenBank/DDBJ whole genome shotgun (WGS) entry which is preliminary data.</text>
</comment>
<evidence type="ECO:0000313" key="2">
    <source>
        <dbReference type="Proteomes" id="UP000031971"/>
    </source>
</evidence>
<organism evidence="1 2">
    <name type="scientific">Paramagnetospirillum magnetotacticum MS-1</name>
    <dbReference type="NCBI Taxonomy" id="272627"/>
    <lineage>
        <taxon>Bacteria</taxon>
        <taxon>Pseudomonadati</taxon>
        <taxon>Pseudomonadota</taxon>
        <taxon>Alphaproteobacteria</taxon>
        <taxon>Rhodospirillales</taxon>
        <taxon>Magnetospirillaceae</taxon>
        <taxon>Paramagnetospirillum</taxon>
    </lineage>
</organism>
<reference evidence="1 2" key="1">
    <citation type="submission" date="2015-01" db="EMBL/GenBank/DDBJ databases">
        <title>Genome Sequence of Magnetospirillum magnetotacticum Strain MS-1.</title>
        <authorList>
            <person name="Marinov G.K."/>
            <person name="Smalley M.D."/>
            <person name="DeSalvo G."/>
        </authorList>
    </citation>
    <scope>NUCLEOTIDE SEQUENCE [LARGE SCALE GENOMIC DNA]</scope>
    <source>
        <strain evidence="1 2">MS-1</strain>
    </source>
</reference>
<accession>A0A0C2YWQ4</accession>
<dbReference type="EMBL" id="JXSL01000023">
    <property type="protein sequence ID" value="KIL99558.1"/>
    <property type="molecule type" value="Genomic_DNA"/>
</dbReference>
<protein>
    <submittedName>
        <fullName evidence="1">Uncharacterized protein</fullName>
    </submittedName>
</protein>
<keyword evidence="2" id="KW-1185">Reference proteome</keyword>
<gene>
    <name evidence="1" type="ORF">CCC_04074</name>
</gene>
<dbReference type="Proteomes" id="UP000031971">
    <property type="component" value="Unassembled WGS sequence"/>
</dbReference>
<proteinExistence type="predicted"/>